<dbReference type="Proteomes" id="UP000607653">
    <property type="component" value="Unassembled WGS sequence"/>
</dbReference>
<keyword evidence="2" id="KW-1185">Reference proteome</keyword>
<proteinExistence type="predicted"/>
<comment type="caution">
    <text evidence="1">The sequence shown here is derived from an EMBL/GenBank/DDBJ whole genome shotgun (WGS) entry which is preliminary data.</text>
</comment>
<dbReference type="EMBL" id="DUZY01000001">
    <property type="protein sequence ID" value="DAD23707.1"/>
    <property type="molecule type" value="Genomic_DNA"/>
</dbReference>
<name>A0A822XTR1_NELNU</name>
<reference evidence="1 2" key="1">
    <citation type="journal article" date="2020" name="Mol. Biol. Evol.">
        <title>Distinct Expression and Methylation Patterns for Genes with Different Fates following a Single Whole-Genome Duplication in Flowering Plants.</title>
        <authorList>
            <person name="Shi T."/>
            <person name="Rahmani R.S."/>
            <person name="Gugger P.F."/>
            <person name="Wang M."/>
            <person name="Li H."/>
            <person name="Zhang Y."/>
            <person name="Li Z."/>
            <person name="Wang Q."/>
            <person name="Van de Peer Y."/>
            <person name="Marchal K."/>
            <person name="Chen J."/>
        </authorList>
    </citation>
    <scope>NUCLEOTIDE SEQUENCE [LARGE SCALE GENOMIC DNA]</scope>
    <source>
        <tissue evidence="1">Leaf</tissue>
    </source>
</reference>
<accession>A0A822XTR1</accession>
<sequence>MKSAQMLMEHCPFSKALASLAPLNCGGLGSFTRTTSLGAEYSPVAMAFLHKAKSPFITSSYTLSVSISSMTLTSKASCFRVSSYTNSLRVARTLLLRSLKSSAIPSMLELTSSTLSLMSTTTSSILASLASKAERRYLNLSLFLDRWVAPPHHNHIFPPPYYNHTFYLLWWKLLGISYEYFHSRKQEEMFINNMNANEMSIDKVDLDARKTTNNFSKWALCLHAIVMGEIVLINVITHRAKLSWNITSRLSIKSLVMVSSS</sequence>
<evidence type="ECO:0000313" key="2">
    <source>
        <dbReference type="Proteomes" id="UP000607653"/>
    </source>
</evidence>
<protein>
    <submittedName>
        <fullName evidence="1">Uncharacterized protein</fullName>
    </submittedName>
</protein>
<organism evidence="1 2">
    <name type="scientific">Nelumbo nucifera</name>
    <name type="common">Sacred lotus</name>
    <dbReference type="NCBI Taxonomy" id="4432"/>
    <lineage>
        <taxon>Eukaryota</taxon>
        <taxon>Viridiplantae</taxon>
        <taxon>Streptophyta</taxon>
        <taxon>Embryophyta</taxon>
        <taxon>Tracheophyta</taxon>
        <taxon>Spermatophyta</taxon>
        <taxon>Magnoliopsida</taxon>
        <taxon>Proteales</taxon>
        <taxon>Nelumbonaceae</taxon>
        <taxon>Nelumbo</taxon>
    </lineage>
</organism>
<dbReference type="AlphaFoldDB" id="A0A822XTR1"/>
<evidence type="ECO:0000313" key="1">
    <source>
        <dbReference type="EMBL" id="DAD23707.1"/>
    </source>
</evidence>
<gene>
    <name evidence="1" type="ORF">HUJ06_025170</name>
</gene>